<reference evidence="2 3" key="1">
    <citation type="submission" date="2020-02" db="EMBL/GenBank/DDBJ databases">
        <title>Whole genome sequence of Halogeometricum borinquense strain wsp4.</title>
        <authorList>
            <person name="Verma D.K."/>
            <person name="Gopal K."/>
            <person name="Prasad E.S."/>
        </authorList>
    </citation>
    <scope>NUCLEOTIDE SEQUENCE [LARGE SCALE GENOMIC DNA]</scope>
    <source>
        <strain evidence="3">wsp4</strain>
    </source>
</reference>
<evidence type="ECO:0000313" key="3">
    <source>
        <dbReference type="Proteomes" id="UP000465846"/>
    </source>
</evidence>
<dbReference type="Proteomes" id="UP000465846">
    <property type="component" value="Chromosome"/>
</dbReference>
<dbReference type="EMBL" id="CP048739">
    <property type="protein sequence ID" value="QIB74795.1"/>
    <property type="molecule type" value="Genomic_DNA"/>
</dbReference>
<evidence type="ECO:0000313" key="2">
    <source>
        <dbReference type="EMBL" id="QIB74795.1"/>
    </source>
</evidence>
<accession>A0A6C0UH80</accession>
<dbReference type="GeneID" id="44079971"/>
<feature type="domain" description="DUF8101" evidence="1">
    <location>
        <begin position="3"/>
        <end position="86"/>
    </location>
</feature>
<proteinExistence type="predicted"/>
<dbReference type="InterPro" id="IPR058414">
    <property type="entry name" value="DUF8101"/>
</dbReference>
<evidence type="ECO:0000259" key="1">
    <source>
        <dbReference type="Pfam" id="PF26403"/>
    </source>
</evidence>
<name>A0A6C0UH80_9EURY</name>
<gene>
    <name evidence="2" type="ORF">G3I44_11180</name>
</gene>
<organism evidence="2 3">
    <name type="scientific">Halogeometricum borinquense</name>
    <dbReference type="NCBI Taxonomy" id="60847"/>
    <lineage>
        <taxon>Archaea</taxon>
        <taxon>Methanobacteriati</taxon>
        <taxon>Methanobacteriota</taxon>
        <taxon>Stenosarchaea group</taxon>
        <taxon>Halobacteria</taxon>
        <taxon>Halobacteriales</taxon>
        <taxon>Haloferacaceae</taxon>
        <taxon>Halogeometricum</taxon>
    </lineage>
</organism>
<sequence length="88" mass="9669">MPGELPADVRTSLLALLERGADAARERDERTVEGVVDSVETLAHHDVSDDEIRTMLLHGCRRANEAMPAEPLVTAEYLEAMARLVADE</sequence>
<dbReference type="Pfam" id="PF26403">
    <property type="entry name" value="DUF8101"/>
    <property type="match status" value="1"/>
</dbReference>
<dbReference type="AlphaFoldDB" id="A0A6C0UH80"/>
<dbReference type="RefSeq" id="WP_163486677.1">
    <property type="nucleotide sequence ID" value="NZ_CP048739.1"/>
</dbReference>
<protein>
    <recommendedName>
        <fullName evidence="1">DUF8101 domain-containing protein</fullName>
    </recommendedName>
</protein>